<feature type="transmembrane region" description="Helical" evidence="1">
    <location>
        <begin position="6"/>
        <end position="27"/>
    </location>
</feature>
<dbReference type="EMBL" id="JAUONS010000001">
    <property type="protein sequence ID" value="MDO6360632.1"/>
    <property type="molecule type" value="Genomic_DNA"/>
</dbReference>
<protein>
    <recommendedName>
        <fullName evidence="4">DUF3147 family protein</fullName>
    </recommendedName>
</protein>
<evidence type="ECO:0008006" key="4">
    <source>
        <dbReference type="Google" id="ProtNLM"/>
    </source>
</evidence>
<dbReference type="AlphaFoldDB" id="A0A6B2FT58"/>
<evidence type="ECO:0000313" key="2">
    <source>
        <dbReference type="EMBL" id="MDO6360632.1"/>
    </source>
</evidence>
<name>A0A6B2FT58_9LACO</name>
<evidence type="ECO:0000313" key="3">
    <source>
        <dbReference type="EMBL" id="NDJ73921.1"/>
    </source>
</evidence>
<dbReference type="Proteomes" id="UP001169713">
    <property type="component" value="Unassembled WGS sequence"/>
</dbReference>
<keyword evidence="1" id="KW-1133">Transmembrane helix</keyword>
<feature type="transmembrane region" description="Helical" evidence="1">
    <location>
        <begin position="84"/>
        <end position="109"/>
    </location>
</feature>
<gene>
    <name evidence="3" type="ORF">GWG61_05340</name>
    <name evidence="2" type="ORF">Q4436_00675</name>
</gene>
<evidence type="ECO:0000256" key="1">
    <source>
        <dbReference type="SAM" id="Phobius"/>
    </source>
</evidence>
<reference evidence="2" key="2">
    <citation type="submission" date="2023-07" db="EMBL/GenBank/DDBJ databases">
        <title>Whole Genome Sequencing of Colonoscopy isolates.</title>
        <authorList>
            <person name="Surve S.V."/>
            <person name="Valls R.A."/>
            <person name="Barrak K.E."/>
            <person name="Gardner T.B."/>
            <person name="O'Toole G.A."/>
        </authorList>
    </citation>
    <scope>NUCLEOTIDE SEQUENCE</scope>
    <source>
        <strain evidence="2">GP0003</strain>
    </source>
</reference>
<sequence length="111" mass="12345">MQENVMSFVNISPLFIAIIIGFVFSFNENTSIKIPAIVVIASTIISFLFPIFNLKSWVTYPAIISESAMFVLAARLLSKKLKMWLAWILGVAIGFAWAIGLFILLGVTFNI</sequence>
<keyword evidence="1" id="KW-0472">Membrane</keyword>
<reference evidence="3" key="1">
    <citation type="submission" date="2020-01" db="EMBL/GenBank/DDBJ databases">
        <title>Vaginal microbiome of pregnant Indian women: Insights into the genome of dominants Lactobacillus species.</title>
        <authorList>
            <person name="Das B."/>
            <person name="Mehta O."/>
            <person name="Ghosh T.S."/>
            <person name="Kothidar A."/>
            <person name="Gowtham M.R."/>
            <person name="Mitra R."/>
            <person name="Kshetrapal P."/>
            <person name="Wadhwa N."/>
            <person name="Thiruvengadam R."/>
            <person name="Nair G.B."/>
            <person name="Bhatnagar S."/>
            <person name="Das B."/>
        </authorList>
    </citation>
    <scope>NUCLEOTIDE SEQUENCE</scope>
    <source>
        <strain evidence="3">Indica</strain>
    </source>
</reference>
<accession>A0A6B2FT58</accession>
<feature type="transmembrane region" description="Helical" evidence="1">
    <location>
        <begin position="34"/>
        <end position="52"/>
    </location>
</feature>
<dbReference type="EMBL" id="JAADJO010000009">
    <property type="protein sequence ID" value="NDJ73921.1"/>
    <property type="molecule type" value="Genomic_DNA"/>
</dbReference>
<organism evidence="3">
    <name type="scientific">Lactobacillus paragasseri</name>
    <dbReference type="NCBI Taxonomy" id="2107999"/>
    <lineage>
        <taxon>Bacteria</taxon>
        <taxon>Bacillati</taxon>
        <taxon>Bacillota</taxon>
        <taxon>Bacilli</taxon>
        <taxon>Lactobacillales</taxon>
        <taxon>Lactobacillaceae</taxon>
        <taxon>Lactobacillus</taxon>
    </lineage>
</organism>
<feature type="transmembrane region" description="Helical" evidence="1">
    <location>
        <begin position="58"/>
        <end position="77"/>
    </location>
</feature>
<proteinExistence type="predicted"/>
<comment type="caution">
    <text evidence="3">The sequence shown here is derived from an EMBL/GenBank/DDBJ whole genome shotgun (WGS) entry which is preliminary data.</text>
</comment>
<keyword evidence="1" id="KW-0812">Transmembrane</keyword>
<dbReference type="RefSeq" id="WP_048686926.1">
    <property type="nucleotide sequence ID" value="NZ_CAKMAD010000001.1"/>
</dbReference>